<accession>A0A8H7A643</accession>
<dbReference type="EMBL" id="JACETU010000001">
    <property type="protein sequence ID" value="KAF7441104.1"/>
    <property type="molecule type" value="Genomic_DNA"/>
</dbReference>
<dbReference type="OrthoDB" id="10031947at2759"/>
<comment type="function">
    <text evidence="7 9">Excises uracil residues from the DNA which can arise as a result of misincorporation of dUMP residues by DNA polymerase or due to deamination of cytosine.</text>
</comment>
<evidence type="ECO:0000256" key="10">
    <source>
        <dbReference type="SAM" id="MobiDB-lite"/>
    </source>
</evidence>
<dbReference type="PANTHER" id="PTHR11264">
    <property type="entry name" value="URACIL-DNA GLYCOSYLASE"/>
    <property type="match status" value="1"/>
</dbReference>
<comment type="similarity">
    <text evidence="1 7 9">Belongs to the uracil-DNA glycosylase (UDG) superfamily. UNG family.</text>
</comment>
<feature type="active site" description="Proton acceptor" evidence="7 8">
    <location>
        <position position="139"/>
    </location>
</feature>
<evidence type="ECO:0000256" key="2">
    <source>
        <dbReference type="ARBA" id="ARBA00022763"/>
    </source>
</evidence>
<evidence type="ECO:0000259" key="11">
    <source>
        <dbReference type="SMART" id="SM00986"/>
    </source>
</evidence>
<dbReference type="InterPro" id="IPR036895">
    <property type="entry name" value="Uracil-DNA_glycosylase-like_sf"/>
</dbReference>
<keyword evidence="3 7" id="KW-0378">Hydrolase</keyword>
<dbReference type="NCBIfam" id="NF003592">
    <property type="entry name" value="PRK05254.1-5"/>
    <property type="match status" value="1"/>
</dbReference>
<gene>
    <name evidence="7 12" type="primary">UNG1</name>
    <name evidence="12" type="ORF">PC9H_001453</name>
</gene>
<dbReference type="SUPFAM" id="SSF52141">
    <property type="entry name" value="Uracil-DNA glycosylase-like"/>
    <property type="match status" value="1"/>
</dbReference>
<evidence type="ECO:0000256" key="5">
    <source>
        <dbReference type="ARBA" id="ARBA00023204"/>
    </source>
</evidence>
<evidence type="ECO:0000256" key="9">
    <source>
        <dbReference type="RuleBase" id="RU003780"/>
    </source>
</evidence>
<name>A0A8H7A643_PLEOS</name>
<keyword evidence="5 7" id="KW-0234">DNA repair</keyword>
<dbReference type="InterPro" id="IPR002043">
    <property type="entry name" value="UDG_fam1"/>
</dbReference>
<dbReference type="GeneID" id="59371294"/>
<dbReference type="InterPro" id="IPR005122">
    <property type="entry name" value="Uracil-DNA_glycosylase-like"/>
</dbReference>
<dbReference type="NCBIfam" id="NF003588">
    <property type="entry name" value="PRK05254.1-1"/>
    <property type="match status" value="1"/>
</dbReference>
<dbReference type="GO" id="GO:0004844">
    <property type="term" value="F:uracil DNA N-glycosylase activity"/>
    <property type="evidence" value="ECO:0007669"/>
    <property type="project" value="UniProtKB-UniRule"/>
</dbReference>
<evidence type="ECO:0000256" key="1">
    <source>
        <dbReference type="ARBA" id="ARBA00008184"/>
    </source>
</evidence>
<dbReference type="FunFam" id="3.40.470.10:FF:000007">
    <property type="entry name" value="Uracil-DNA glycosylase"/>
    <property type="match status" value="1"/>
</dbReference>
<dbReference type="RefSeq" id="XP_036636948.1">
    <property type="nucleotide sequence ID" value="XM_036771103.1"/>
</dbReference>
<evidence type="ECO:0000313" key="13">
    <source>
        <dbReference type="Proteomes" id="UP000623687"/>
    </source>
</evidence>
<keyword evidence="4 7" id="KW-0496">Mitochondrion</keyword>
<dbReference type="AlphaFoldDB" id="A0A8H7A643"/>
<evidence type="ECO:0000256" key="8">
    <source>
        <dbReference type="PROSITE-ProRule" id="PRU10072"/>
    </source>
</evidence>
<comment type="subcellular location">
    <subcellularLocation>
        <location evidence="7">Mitochondrion</location>
    </subcellularLocation>
    <subcellularLocation>
        <location evidence="7">Nucleus</location>
    </subcellularLocation>
</comment>
<comment type="catalytic activity">
    <reaction evidence="7 9">
        <text>Hydrolyzes single-stranded DNA or mismatched double-stranded DNA and polynucleotides, releasing free uracil.</text>
        <dbReference type="EC" id="3.2.2.27"/>
    </reaction>
</comment>
<feature type="domain" description="Uracil-DNA glycosylase-like" evidence="11">
    <location>
        <begin position="124"/>
        <end position="289"/>
    </location>
</feature>
<dbReference type="GO" id="GO:0005739">
    <property type="term" value="C:mitochondrion"/>
    <property type="evidence" value="ECO:0007669"/>
    <property type="project" value="UniProtKB-SubCell"/>
</dbReference>
<dbReference type="Proteomes" id="UP000623687">
    <property type="component" value="Unassembled WGS sequence"/>
</dbReference>
<dbReference type="SMART" id="SM00986">
    <property type="entry name" value="UDG"/>
    <property type="match status" value="1"/>
</dbReference>
<keyword evidence="2 7" id="KW-0227">DNA damage</keyword>
<evidence type="ECO:0000256" key="4">
    <source>
        <dbReference type="ARBA" id="ARBA00023128"/>
    </source>
</evidence>
<keyword evidence="6 7" id="KW-0539">Nucleus</keyword>
<dbReference type="Gene3D" id="3.40.470.10">
    <property type="entry name" value="Uracil-DNA glycosylase-like domain"/>
    <property type="match status" value="1"/>
</dbReference>
<evidence type="ECO:0000256" key="7">
    <source>
        <dbReference type="HAMAP-Rule" id="MF_03166"/>
    </source>
</evidence>
<dbReference type="PROSITE" id="PS00130">
    <property type="entry name" value="U_DNA_GLYCOSYLASE"/>
    <property type="match status" value="1"/>
</dbReference>
<dbReference type="InterPro" id="IPR018085">
    <property type="entry name" value="Ura-DNA_Glyclase_AS"/>
</dbReference>
<dbReference type="HAMAP" id="MF_00148">
    <property type="entry name" value="UDG"/>
    <property type="match status" value="1"/>
</dbReference>
<dbReference type="GO" id="GO:0005634">
    <property type="term" value="C:nucleus"/>
    <property type="evidence" value="ECO:0007669"/>
    <property type="project" value="UniProtKB-SubCell"/>
</dbReference>
<dbReference type="EC" id="3.2.2.27" evidence="7 9"/>
<feature type="region of interest" description="Disordered" evidence="10">
    <location>
        <begin position="26"/>
        <end position="58"/>
    </location>
</feature>
<keyword evidence="13" id="KW-1185">Reference proteome</keyword>
<evidence type="ECO:0000313" key="12">
    <source>
        <dbReference type="EMBL" id="KAF7441104.1"/>
    </source>
</evidence>
<organism evidence="12 13">
    <name type="scientific">Pleurotus ostreatus</name>
    <name type="common">Oyster mushroom</name>
    <name type="synonym">White-rot fungus</name>
    <dbReference type="NCBI Taxonomy" id="5322"/>
    <lineage>
        <taxon>Eukaryota</taxon>
        <taxon>Fungi</taxon>
        <taxon>Dikarya</taxon>
        <taxon>Basidiomycota</taxon>
        <taxon>Agaricomycotina</taxon>
        <taxon>Agaricomycetes</taxon>
        <taxon>Agaricomycetidae</taxon>
        <taxon>Agaricales</taxon>
        <taxon>Pleurotineae</taxon>
        <taxon>Pleurotaceae</taxon>
        <taxon>Pleurotus</taxon>
    </lineage>
</organism>
<dbReference type="GO" id="GO:0097510">
    <property type="term" value="P:base-excision repair, AP site formation via deaminated base removal"/>
    <property type="evidence" value="ECO:0007669"/>
    <property type="project" value="TreeGrafter"/>
</dbReference>
<dbReference type="VEuPathDB" id="FungiDB:PC9H_001453"/>
<dbReference type="SMART" id="SM00987">
    <property type="entry name" value="UreE_C"/>
    <property type="match status" value="1"/>
</dbReference>
<dbReference type="NCBIfam" id="NF003589">
    <property type="entry name" value="PRK05254.1-2"/>
    <property type="match status" value="1"/>
</dbReference>
<reference evidence="12" key="1">
    <citation type="submission" date="2019-07" db="EMBL/GenBank/DDBJ databases">
        <authorList>
            <person name="Palmer J.M."/>
        </authorList>
    </citation>
    <scope>NUCLEOTIDE SEQUENCE</scope>
    <source>
        <strain evidence="12">PC9</strain>
    </source>
</reference>
<dbReference type="NCBIfam" id="TIGR00628">
    <property type="entry name" value="ung"/>
    <property type="match status" value="1"/>
</dbReference>
<comment type="caution">
    <text evidence="12">The sequence shown here is derived from an EMBL/GenBank/DDBJ whole genome shotgun (WGS) entry which is preliminary data.</text>
</comment>
<evidence type="ECO:0000256" key="3">
    <source>
        <dbReference type="ARBA" id="ARBA00022801"/>
    </source>
</evidence>
<proteinExistence type="inferred from homology"/>
<protein>
    <recommendedName>
        <fullName evidence="7 9">Uracil-DNA glycosylase</fullName>
        <shortName evidence="7">UDG</shortName>
        <ecNumber evidence="7 9">3.2.2.27</ecNumber>
    </recommendedName>
</protein>
<sequence length="307" mass="33325">MPKEPSISQVKRVQRASIDAYFAKKPGARSVSTTVKSAVKEEADASSSKAEEDVSPVPECPPAAALAEATMDTLEEATMGRSWYEALKKEFTKPYFVKLKKDLAAEQASHTIYPALPNIYSWSRFTPLDSVKVVILGQDPYHNVGQAHGLSFSVLPPTALPGSLRNIYKQMADDIPGFKPPTSGDLSPLAKQGVLWLNTSLTVRAHAAGSHSKLGWSTFTAEVIRAVISRKSCQGVVFLAWGLPAQKTCQSIGIDKVKHLVLKSAHPSPLSAHRGFLGNGHFAKANKWLSERYGEDGVVDWAVLCRS</sequence>
<dbReference type="CDD" id="cd10027">
    <property type="entry name" value="UDG-F1-like"/>
    <property type="match status" value="1"/>
</dbReference>
<dbReference type="PANTHER" id="PTHR11264:SF0">
    <property type="entry name" value="URACIL-DNA GLYCOSYLASE"/>
    <property type="match status" value="1"/>
</dbReference>
<dbReference type="Pfam" id="PF03167">
    <property type="entry name" value="UDG"/>
    <property type="match status" value="1"/>
</dbReference>
<evidence type="ECO:0000256" key="6">
    <source>
        <dbReference type="ARBA" id="ARBA00023242"/>
    </source>
</evidence>